<comment type="caution">
    <text evidence="2">The sequence shown here is derived from an EMBL/GenBank/DDBJ whole genome shotgun (WGS) entry which is preliminary data.</text>
</comment>
<gene>
    <name evidence="2" type="ORF">GSB_151469</name>
</gene>
<dbReference type="PANTHER" id="PTHR23275">
    <property type="entry name" value="CABRIOLET.-RELATED"/>
    <property type="match status" value="1"/>
</dbReference>
<reference evidence="2 3" key="2">
    <citation type="journal article" date="2013" name="Genome Biol. Evol.">
        <title>Genome sequencing of Giardia lamblia genotypes A2 and B isolates (DH and GS) and comparative analysis with the genomes of genotypes A1 and E (WB and Pig).</title>
        <authorList>
            <person name="Adam R.D."/>
            <person name="Dahlstrom E.W."/>
            <person name="Martens C.A."/>
            <person name="Bruno D.P."/>
            <person name="Barbian K.D."/>
            <person name="Ricklefs S.M."/>
            <person name="Hernandez M.M."/>
            <person name="Narla N.P."/>
            <person name="Patel R.B."/>
            <person name="Porcella S.F."/>
            <person name="Nash T.E."/>
        </authorList>
    </citation>
    <scope>NUCLEOTIDE SEQUENCE [LARGE SCALE GENOMIC DNA]</scope>
    <source>
        <strain evidence="2 3">GS</strain>
    </source>
</reference>
<dbReference type="InterPro" id="IPR006212">
    <property type="entry name" value="Furin_repeat"/>
</dbReference>
<feature type="domain" description="EGF-like" evidence="1">
    <location>
        <begin position="351"/>
        <end position="397"/>
    </location>
</feature>
<feature type="domain" description="EGF-like" evidence="1">
    <location>
        <begin position="264"/>
        <end position="312"/>
    </location>
</feature>
<protein>
    <submittedName>
        <fullName evidence="2">Variant-specific surface protein</fullName>
    </submittedName>
</protein>
<evidence type="ECO:0000259" key="1">
    <source>
        <dbReference type="SMART" id="SM00181"/>
    </source>
</evidence>
<dbReference type="SMART" id="SM00261">
    <property type="entry name" value="FU"/>
    <property type="match status" value="4"/>
</dbReference>
<sequence>MAGVSIDSFCRPSSSPQAIAAGCTGKDGAALTDSSTACGMCSGGFFLFRGGCYKAGVAPGSEICTKAEGGKCTACNAANGLFQNPAASPTPGSECILCWDTVGADKYTGVENCQTCTAPGSAGAATCSACQEGYYLDNADKTCKPCTGCATCDTSATQCTSCPEGKYLKGNTCAENCGGNTYYPDPVSGKCISCGAQEGGIESCATCEYDSTKGKPKCLTCTDASTKTPKTSLDGTSTCVAKTLDGCQGIDKELFVKQDQTCALCSDDSVTDAGSKGTANCKTCQKTADGTNPTCSACLDGYFFTASSSTCATKCDQSCSTCSEAVNANKCESCYPGYFLVTEGADKKCIPCGDTAKDGIDGCAECSGTAGSLKCTNCRANYRRQPNGGASDDYTCTKVCEDPTACGGTAGSCGAIVVGGDGSMKYYCSQCRQQ</sequence>
<feature type="domain" description="EGF-like" evidence="1">
    <location>
        <begin position="94"/>
        <end position="144"/>
    </location>
</feature>
<dbReference type="InterPro" id="IPR000742">
    <property type="entry name" value="EGF"/>
</dbReference>
<organism evidence="2 3">
    <name type="scientific">Giardia intestinalis</name>
    <name type="common">Giardia lamblia</name>
    <dbReference type="NCBI Taxonomy" id="5741"/>
    <lineage>
        <taxon>Eukaryota</taxon>
        <taxon>Metamonada</taxon>
        <taxon>Diplomonadida</taxon>
        <taxon>Hexamitidae</taxon>
        <taxon>Giardiinae</taxon>
        <taxon>Giardia</taxon>
    </lineage>
</organism>
<dbReference type="VEuPathDB" id="GiardiaDB:DHA2_151686"/>
<dbReference type="PANTHER" id="PTHR23275:SF100">
    <property type="entry name" value="EGF-LIKE DOMAIN-CONTAINING PROTEIN"/>
    <property type="match status" value="1"/>
</dbReference>
<dbReference type="Proteomes" id="UP000018040">
    <property type="component" value="Unassembled WGS sequence"/>
</dbReference>
<feature type="domain" description="EGF-like" evidence="1">
    <location>
        <begin position="145"/>
        <end position="174"/>
    </location>
</feature>
<dbReference type="EMBL" id="AHHH01000017">
    <property type="protein sequence ID" value="ESU44731.1"/>
    <property type="molecule type" value="Genomic_DNA"/>
</dbReference>
<name>V6U181_GIAIN</name>
<evidence type="ECO:0000313" key="2">
    <source>
        <dbReference type="EMBL" id="ESU44731.1"/>
    </source>
</evidence>
<dbReference type="VEuPathDB" id="GiardiaDB:QR46_2530"/>
<feature type="domain" description="EGF-like" evidence="1">
    <location>
        <begin position="314"/>
        <end position="350"/>
    </location>
</feature>
<reference evidence="3" key="1">
    <citation type="submission" date="2012-02" db="EMBL/GenBank/DDBJ databases">
        <title>Genome sequencing of Giardia lamblia Genotypes A2 and B isolates (DH and GS) and comparative analysis with the genomes of Genotypes A1 and E (WB and Pig).</title>
        <authorList>
            <person name="Adam R."/>
            <person name="Dahlstrom E."/>
            <person name="Martens C."/>
            <person name="Bruno D."/>
            <person name="Barbian K."/>
            <person name="Porcella S.F."/>
            <person name="Nash T."/>
        </authorList>
    </citation>
    <scope>NUCLEOTIDE SEQUENCE</scope>
    <source>
        <strain evidence="3">GS</strain>
    </source>
</reference>
<dbReference type="Gene3D" id="2.10.220.10">
    <property type="entry name" value="Hormone Receptor, Insulin-like Growth Factor Receptor 1, Chain A, domain 2"/>
    <property type="match status" value="1"/>
</dbReference>
<dbReference type="SUPFAM" id="SSF57184">
    <property type="entry name" value="Growth factor receptor domain"/>
    <property type="match status" value="2"/>
</dbReference>
<accession>V6U181</accession>
<dbReference type="AlphaFoldDB" id="V6U181"/>
<dbReference type="OrthoDB" id="300641at2759"/>
<dbReference type="InterPro" id="IPR052798">
    <property type="entry name" value="Giardia_VSA"/>
</dbReference>
<dbReference type="InterPro" id="IPR009030">
    <property type="entry name" value="Growth_fac_rcpt_cys_sf"/>
</dbReference>
<evidence type="ECO:0000313" key="3">
    <source>
        <dbReference type="Proteomes" id="UP000018040"/>
    </source>
</evidence>
<proteinExistence type="predicted"/>
<dbReference type="SMART" id="SM00181">
    <property type="entry name" value="EGF"/>
    <property type="match status" value="5"/>
</dbReference>